<evidence type="ECO:0000313" key="3">
    <source>
        <dbReference type="Proteomes" id="UP000282832"/>
    </source>
</evidence>
<comment type="caution">
    <text evidence="2">The sequence shown here is derived from an EMBL/GenBank/DDBJ whole genome shotgun (WGS) entry which is preliminary data.</text>
</comment>
<keyword evidence="3" id="KW-1185">Reference proteome</keyword>
<dbReference type="PIRSF" id="PIRSF014753">
    <property type="entry name" value="UCP014753"/>
    <property type="match status" value="1"/>
</dbReference>
<accession>A0A437PX81</accession>
<dbReference type="OrthoDB" id="9813465at2"/>
<dbReference type="InterPro" id="IPR049349">
    <property type="entry name" value="DUF2264_N"/>
</dbReference>
<proteinExistence type="predicted"/>
<protein>
    <submittedName>
        <fullName evidence="2">DUF2264 domain-containing protein</fullName>
    </submittedName>
</protein>
<gene>
    <name evidence="2" type="ORF">EOJ36_02460</name>
</gene>
<sequence length="402" mass="45139">MKKIIVLLCMGFSFFTTFGSSGLKQRKYLINTLIKIADPVLVNLSQNTLKKNMPVESNNGRESIHNSTYLEGFGRLVAGMAPWLELGPDESSEGKLRVKYLELVLKSLKNGVNPNSPDYLNFHQPGQSLVDAAFLSQGLLRAPNQLLAKLDAETKSNLIKALQLTRKTTPGQSNWLLFSGMVETLLLKLTGTCEQSKIDYAIQKHAEWYKGDGVYGDGKDFHFDYYNSFVIHPMLFEILEQMKAMNVSTNLSLELQSKRMVRYAEIQERMISPEATYPITGRSLAYRFGNLQALSLVAQRKMLPHGVSEGQVRSLLYQVIKRQMEASGTFTKDGWLRLGIAGFQPEIGEVYISTGSLYLCSEAFLILGLPANDSFWQVPEEDWTAKKTYKGLSIPIDHAIND</sequence>
<dbReference type="Pfam" id="PF10022">
    <property type="entry name" value="DUF2264"/>
    <property type="match status" value="1"/>
</dbReference>
<feature type="domain" description="DUF2264" evidence="1">
    <location>
        <begin position="25"/>
        <end position="383"/>
    </location>
</feature>
<dbReference type="PANTHER" id="PTHR35339:SF3">
    <property type="entry name" value="DUF2264 DOMAIN-CONTAINING PROTEIN"/>
    <property type="match status" value="1"/>
</dbReference>
<dbReference type="Proteomes" id="UP000282832">
    <property type="component" value="Unassembled WGS sequence"/>
</dbReference>
<dbReference type="InterPro" id="IPR016624">
    <property type="entry name" value="UCP014753"/>
</dbReference>
<name>A0A437PX81_9BACT</name>
<evidence type="ECO:0000259" key="1">
    <source>
        <dbReference type="Pfam" id="PF10022"/>
    </source>
</evidence>
<dbReference type="RefSeq" id="WP_127802428.1">
    <property type="nucleotide sequence ID" value="NZ_SACY01000001.1"/>
</dbReference>
<reference evidence="2 3" key="1">
    <citation type="submission" date="2019-01" db="EMBL/GenBank/DDBJ databases">
        <authorList>
            <person name="Chen W.-M."/>
        </authorList>
    </citation>
    <scope>NUCLEOTIDE SEQUENCE [LARGE SCALE GENOMIC DNA]</scope>
    <source>
        <strain evidence="2 3">FSY-15</strain>
    </source>
</reference>
<dbReference type="AlphaFoldDB" id="A0A437PX81"/>
<organism evidence="2 3">
    <name type="scientific">Sandaracinomonas limnophila</name>
    <dbReference type="NCBI Taxonomy" id="1862386"/>
    <lineage>
        <taxon>Bacteria</taxon>
        <taxon>Pseudomonadati</taxon>
        <taxon>Bacteroidota</taxon>
        <taxon>Cytophagia</taxon>
        <taxon>Cytophagales</taxon>
        <taxon>Flectobacillaceae</taxon>
        <taxon>Sandaracinomonas</taxon>
    </lineage>
</organism>
<dbReference type="PANTHER" id="PTHR35339">
    <property type="entry name" value="LINALOOL DEHYDRATASE_ISOMERASE DOMAIN-CONTAINING PROTEIN"/>
    <property type="match status" value="1"/>
</dbReference>
<dbReference type="EMBL" id="SACY01000001">
    <property type="protein sequence ID" value="RVU26877.1"/>
    <property type="molecule type" value="Genomic_DNA"/>
</dbReference>
<evidence type="ECO:0000313" key="2">
    <source>
        <dbReference type="EMBL" id="RVU26877.1"/>
    </source>
</evidence>